<dbReference type="RefSeq" id="WP_221239961.1">
    <property type="nucleotide sequence ID" value="NZ_JACHNY010000005.1"/>
</dbReference>
<dbReference type="Proteomes" id="UP000574769">
    <property type="component" value="Unassembled WGS sequence"/>
</dbReference>
<evidence type="ECO:0000259" key="1">
    <source>
        <dbReference type="PROSITE" id="PS51186"/>
    </source>
</evidence>
<organism evidence="2 3">
    <name type="scientific">Sphingomonas abaci</name>
    <dbReference type="NCBI Taxonomy" id="237611"/>
    <lineage>
        <taxon>Bacteria</taxon>
        <taxon>Pseudomonadati</taxon>
        <taxon>Pseudomonadota</taxon>
        <taxon>Alphaproteobacteria</taxon>
        <taxon>Sphingomonadales</taxon>
        <taxon>Sphingomonadaceae</taxon>
        <taxon>Sphingomonas</taxon>
    </lineage>
</organism>
<keyword evidence="2" id="KW-0808">Transferase</keyword>
<accession>A0A7W7AKA7</accession>
<dbReference type="CDD" id="cd04301">
    <property type="entry name" value="NAT_SF"/>
    <property type="match status" value="1"/>
</dbReference>
<dbReference type="AlphaFoldDB" id="A0A7W7AKA7"/>
<dbReference type="EMBL" id="JACHNY010000005">
    <property type="protein sequence ID" value="MBB4618579.1"/>
    <property type="molecule type" value="Genomic_DNA"/>
</dbReference>
<keyword evidence="3" id="KW-1185">Reference proteome</keyword>
<dbReference type="InterPro" id="IPR016181">
    <property type="entry name" value="Acyl_CoA_acyltransferase"/>
</dbReference>
<dbReference type="Gene3D" id="3.40.630.30">
    <property type="match status" value="1"/>
</dbReference>
<name>A0A7W7AKA7_9SPHN</name>
<evidence type="ECO:0000313" key="3">
    <source>
        <dbReference type="Proteomes" id="UP000574769"/>
    </source>
</evidence>
<protein>
    <submittedName>
        <fullName evidence="2">GNAT superfamily N-acetyltransferase</fullName>
    </submittedName>
</protein>
<feature type="domain" description="N-acetyltransferase" evidence="1">
    <location>
        <begin position="19"/>
        <end position="154"/>
    </location>
</feature>
<evidence type="ECO:0000313" key="2">
    <source>
        <dbReference type="EMBL" id="MBB4618579.1"/>
    </source>
</evidence>
<proteinExistence type="predicted"/>
<gene>
    <name evidence="2" type="ORF">GGQ96_002722</name>
</gene>
<dbReference type="Pfam" id="PF13508">
    <property type="entry name" value="Acetyltransf_7"/>
    <property type="match status" value="1"/>
</dbReference>
<dbReference type="PROSITE" id="PS51186">
    <property type="entry name" value="GNAT"/>
    <property type="match status" value="1"/>
</dbReference>
<sequence>MARTIHAPRLFVKLCGTDADLRSQLPGGWHLHAPAFFMQSGGAPVADRTPPGYRVECESAGAQFKVRVLTMDDGLAASGYGGETDDAFVYDRIVTAPDHRRRGLGRIVMATLQSMRRNAGAAELLVATPEGRALYERLGWRVLSPYATASRAPA</sequence>
<reference evidence="2 3" key="1">
    <citation type="submission" date="2020-08" db="EMBL/GenBank/DDBJ databases">
        <title>Genomic Encyclopedia of Type Strains, Phase IV (KMG-IV): sequencing the most valuable type-strain genomes for metagenomic binning, comparative biology and taxonomic classification.</title>
        <authorList>
            <person name="Goeker M."/>
        </authorList>
    </citation>
    <scope>NUCLEOTIDE SEQUENCE [LARGE SCALE GENOMIC DNA]</scope>
    <source>
        <strain evidence="2 3">DSM 15867</strain>
    </source>
</reference>
<dbReference type="GO" id="GO:0016747">
    <property type="term" value="F:acyltransferase activity, transferring groups other than amino-acyl groups"/>
    <property type="evidence" value="ECO:0007669"/>
    <property type="project" value="InterPro"/>
</dbReference>
<dbReference type="SUPFAM" id="SSF55729">
    <property type="entry name" value="Acyl-CoA N-acyltransferases (Nat)"/>
    <property type="match status" value="1"/>
</dbReference>
<dbReference type="InterPro" id="IPR000182">
    <property type="entry name" value="GNAT_dom"/>
</dbReference>
<comment type="caution">
    <text evidence="2">The sequence shown here is derived from an EMBL/GenBank/DDBJ whole genome shotgun (WGS) entry which is preliminary data.</text>
</comment>